<sequence length="120" mass="13615">MITLIRDDKVIRRHISHVKKVFQPETSDEPSCSSGSPNEIEQHATLEIEEGELEPVKKCYRRDICRIIIIKGRTTQTEKKGGIVETCKKRGCVMMIHMGIVSTVNVICNLEELLRIIGIV</sequence>
<gene>
    <name evidence="1" type="ORF">NQ314_001575</name>
</gene>
<dbReference type="EMBL" id="JANEYF010000454">
    <property type="protein sequence ID" value="KAJ8969817.1"/>
    <property type="molecule type" value="Genomic_DNA"/>
</dbReference>
<organism evidence="1 2">
    <name type="scientific">Rhamnusium bicolor</name>
    <dbReference type="NCBI Taxonomy" id="1586634"/>
    <lineage>
        <taxon>Eukaryota</taxon>
        <taxon>Metazoa</taxon>
        <taxon>Ecdysozoa</taxon>
        <taxon>Arthropoda</taxon>
        <taxon>Hexapoda</taxon>
        <taxon>Insecta</taxon>
        <taxon>Pterygota</taxon>
        <taxon>Neoptera</taxon>
        <taxon>Endopterygota</taxon>
        <taxon>Coleoptera</taxon>
        <taxon>Polyphaga</taxon>
        <taxon>Cucujiformia</taxon>
        <taxon>Chrysomeloidea</taxon>
        <taxon>Cerambycidae</taxon>
        <taxon>Lepturinae</taxon>
        <taxon>Rhagiini</taxon>
        <taxon>Rhamnusium</taxon>
    </lineage>
</organism>
<proteinExistence type="predicted"/>
<evidence type="ECO:0000313" key="1">
    <source>
        <dbReference type="EMBL" id="KAJ8969817.1"/>
    </source>
</evidence>
<comment type="caution">
    <text evidence="1">The sequence shown here is derived from an EMBL/GenBank/DDBJ whole genome shotgun (WGS) entry which is preliminary data.</text>
</comment>
<dbReference type="AlphaFoldDB" id="A0AAV8ZUR9"/>
<dbReference type="Proteomes" id="UP001162156">
    <property type="component" value="Unassembled WGS sequence"/>
</dbReference>
<protein>
    <submittedName>
        <fullName evidence="1">Uncharacterized protein</fullName>
    </submittedName>
</protein>
<evidence type="ECO:0000313" key="2">
    <source>
        <dbReference type="Proteomes" id="UP001162156"/>
    </source>
</evidence>
<keyword evidence="2" id="KW-1185">Reference proteome</keyword>
<accession>A0AAV8ZUR9</accession>
<name>A0AAV8ZUR9_9CUCU</name>
<reference evidence="1" key="1">
    <citation type="journal article" date="2023" name="Insect Mol. Biol.">
        <title>Genome sequencing provides insights into the evolution of gene families encoding plant cell wall-degrading enzymes in longhorned beetles.</title>
        <authorList>
            <person name="Shin N.R."/>
            <person name="Okamura Y."/>
            <person name="Kirsch R."/>
            <person name="Pauchet Y."/>
        </authorList>
    </citation>
    <scope>NUCLEOTIDE SEQUENCE</scope>
    <source>
        <strain evidence="1">RBIC_L_NR</strain>
    </source>
</reference>